<evidence type="ECO:0000313" key="2">
    <source>
        <dbReference type="EMBL" id="SUA77485.1"/>
    </source>
</evidence>
<organism evidence="2 3">
    <name type="scientific">Nocardia otitidiscaviarum</name>
    <dbReference type="NCBI Taxonomy" id="1823"/>
    <lineage>
        <taxon>Bacteria</taxon>
        <taxon>Bacillati</taxon>
        <taxon>Actinomycetota</taxon>
        <taxon>Actinomycetes</taxon>
        <taxon>Mycobacteriales</taxon>
        <taxon>Nocardiaceae</taxon>
        <taxon>Nocardia</taxon>
    </lineage>
</organism>
<proteinExistence type="predicted"/>
<dbReference type="OrthoDB" id="5735022at2"/>
<evidence type="ECO:0000259" key="1">
    <source>
        <dbReference type="Pfam" id="PF12680"/>
    </source>
</evidence>
<feature type="domain" description="SnoaL-like" evidence="1">
    <location>
        <begin position="14"/>
        <end position="107"/>
    </location>
</feature>
<accession>A0A378YJW0</accession>
<name>A0A378YJW0_9NOCA</name>
<dbReference type="SUPFAM" id="SSF54427">
    <property type="entry name" value="NTF2-like"/>
    <property type="match status" value="1"/>
</dbReference>
<keyword evidence="3" id="KW-1185">Reference proteome</keyword>
<dbReference type="STRING" id="1406858.GCA_000710895_04863"/>
<dbReference type="EMBL" id="UGRY01000002">
    <property type="protein sequence ID" value="SUA77485.1"/>
    <property type="molecule type" value="Genomic_DNA"/>
</dbReference>
<dbReference type="InterPro" id="IPR032710">
    <property type="entry name" value="NTF2-like_dom_sf"/>
</dbReference>
<dbReference type="Proteomes" id="UP000255467">
    <property type="component" value="Unassembled WGS sequence"/>
</dbReference>
<reference evidence="2 3" key="1">
    <citation type="submission" date="2018-06" db="EMBL/GenBank/DDBJ databases">
        <authorList>
            <consortium name="Pathogen Informatics"/>
            <person name="Doyle S."/>
        </authorList>
    </citation>
    <scope>NUCLEOTIDE SEQUENCE [LARGE SCALE GENOMIC DNA]</scope>
    <source>
        <strain evidence="2 3">NCTC1934</strain>
    </source>
</reference>
<sequence>MSANPTAAQLLATVEASPKAVAAHDRSAWVDLFAEGASVEDPVGSRPHRGWAALERFYDTFIAPNDIAFEVDHDVVCGMTVFRDLTIHTTMSTGVTLPVPMHLRYDIAEVDGGLRIAALRAHWELPGMITRLLGAGVPGMKAGMKLGPQLIGNQGVGGALGFLRAFGGVGSAGKRAAARLLDAAGRGDATGVRTVLAPVARLEWPVGDRMSVDDFAVRATGLRWRKPIAAGRTVTATVDTPDGRGIAELDFAEHGTRVQAARIYLVR</sequence>
<protein>
    <submittedName>
        <fullName evidence="2">SnoaL-like domain</fullName>
    </submittedName>
</protein>
<dbReference type="RefSeq" id="WP_039810815.1">
    <property type="nucleotide sequence ID" value="NZ_UGRY01000002.1"/>
</dbReference>
<dbReference type="Gene3D" id="3.10.450.50">
    <property type="match status" value="1"/>
</dbReference>
<evidence type="ECO:0000313" key="3">
    <source>
        <dbReference type="Proteomes" id="UP000255467"/>
    </source>
</evidence>
<dbReference type="Pfam" id="PF12680">
    <property type="entry name" value="SnoaL_2"/>
    <property type="match status" value="1"/>
</dbReference>
<dbReference type="InterPro" id="IPR037401">
    <property type="entry name" value="SnoaL-like"/>
</dbReference>
<dbReference type="AlphaFoldDB" id="A0A378YJW0"/>
<gene>
    <name evidence="2" type="ORF">NCTC1934_03046</name>
</gene>